<reference evidence="6" key="1">
    <citation type="submission" date="2021-01" db="EMBL/GenBank/DDBJ databases">
        <title>Adiantum capillus-veneris genome.</title>
        <authorList>
            <person name="Fang Y."/>
            <person name="Liao Q."/>
        </authorList>
    </citation>
    <scope>NUCLEOTIDE SEQUENCE</scope>
    <source>
        <strain evidence="6">H3</strain>
        <tissue evidence="6">Leaf</tissue>
    </source>
</reference>
<feature type="compositionally biased region" description="Polar residues" evidence="5">
    <location>
        <begin position="476"/>
        <end position="501"/>
    </location>
</feature>
<feature type="compositionally biased region" description="Basic and acidic residues" evidence="5">
    <location>
        <begin position="21"/>
        <end position="41"/>
    </location>
</feature>
<feature type="region of interest" description="Disordered" evidence="5">
    <location>
        <begin position="89"/>
        <end position="112"/>
    </location>
</feature>
<comment type="function">
    <text evidence="4">May be involved in cooperative interactions with calmodulins or calmodulin-like proteins. Recruits calmodulin proteins to microtubules, thus being a potential scaffold in cellular signaling and trafficking. May associate with nucleic acids and regulate gene expression at the transcriptional or post-transcriptional level.</text>
</comment>
<dbReference type="PANTHER" id="PTHR32295">
    <property type="entry name" value="IQ-DOMAIN 5-RELATED"/>
    <property type="match status" value="1"/>
</dbReference>
<gene>
    <name evidence="6" type="ORF">GOP47_0023370</name>
</gene>
<accession>A0A9D4Z4G3</accession>
<keyword evidence="1" id="KW-0150">Chloroplast</keyword>
<sequence length="887" mass="96251">MGKSKKLFKALVSGVKAFKSPSKEKAEKDSSPNKPEKDHLRKGSKGKCLWSLGKSSSRNRDSLSAAAAFLDAPEIKAVQAENLHVKDVLPSSGSRAPDSHHPSKGLNSIQEKPLTGRRPFSYVKDFDQEEQAAVKIQAAIRRYLAAKRVSQALQALVRLQALFRGRLVRKQAAAALRCIQALVKVQALARGRRVRSSELGQLIQRHIQQSRQQKKKPADGWVSSTATLEQLQAKAQSKQDAVMKRQRALVYAFSEQLNRGSSKQNSSVLGYQPDKSHWGWVWLERWMAVQPVGIPYNLPKDQHNKFETGKSKLDGDLHTEAYERDLSPPKEVAENNHFTCIIENKDIRIVPNDADNDAVSIGFAPEEKETVFCVGSKNLQQVVDKEEDFVVEASTPDVGKKLLPSPPPPPPPPPPVGVKLMRKPSPPALVQAPPLNIPPPSPQVCTKVVQRSLLPIPPPPPPPPPRTKRAKPSAARESSLSECQQAASSVATSSEISKMSHSTSLTSASQLLEGEISSSNVTLPFSAAAPPFADFSGSPNAASMPSTSLPNEYLPLPSMPESYHEPRLAASTASSITSRTSGITQDQCEKVPISTPMSNAPSKSICLSQSSMSPTLFLEPLARSPHQHATLRTPLIIPTATDDVSDSAEETRMTAIEDDRPSGGERGMATVDDEGGGCVDFNGGNGEIDMDFDEPDVGNVLKIDEALQCNDLTEENGRDDANGVVNVEKAMEPVLNKLAASPPPRPGQLTDTISPSLPNYMTTTKSSKAKIRSPTQKLDSPKQKLDPPKPRFDASKSKVNSPKQKLDSPKQRRELSKQKTDSPTQKADSAVKRRHSLSAVEGKASPGANKAESHVWANSKGQLGSLRGDTSMEESPRSNGHSRRLEK</sequence>
<feature type="region of interest" description="Disordered" evidence="5">
    <location>
        <begin position="19"/>
        <end position="59"/>
    </location>
</feature>
<evidence type="ECO:0000256" key="3">
    <source>
        <dbReference type="ARBA" id="ARBA00024341"/>
    </source>
</evidence>
<feature type="region of interest" description="Disordered" evidence="5">
    <location>
        <begin position="735"/>
        <end position="887"/>
    </location>
</feature>
<dbReference type="SUPFAM" id="SSF52540">
    <property type="entry name" value="P-loop containing nucleoside triphosphate hydrolases"/>
    <property type="match status" value="1"/>
</dbReference>
<keyword evidence="7" id="KW-1185">Reference proteome</keyword>
<feature type="compositionally biased region" description="Basic and acidic residues" evidence="5">
    <location>
        <begin position="804"/>
        <end position="820"/>
    </location>
</feature>
<dbReference type="SMART" id="SM00015">
    <property type="entry name" value="IQ"/>
    <property type="match status" value="2"/>
</dbReference>
<feature type="compositionally biased region" description="Polar residues" evidence="5">
    <location>
        <begin position="749"/>
        <end position="766"/>
    </location>
</feature>
<dbReference type="AlphaFoldDB" id="A0A9D4Z4G3"/>
<dbReference type="PROSITE" id="PS50096">
    <property type="entry name" value="IQ"/>
    <property type="match status" value="2"/>
</dbReference>
<comment type="similarity">
    <text evidence="3">Belongs to the IQD family.</text>
</comment>
<feature type="region of interest" description="Disordered" evidence="5">
    <location>
        <begin position="397"/>
        <end position="501"/>
    </location>
</feature>
<feature type="compositionally biased region" description="Pro residues" evidence="5">
    <location>
        <begin position="404"/>
        <end position="416"/>
    </location>
</feature>
<feature type="compositionally biased region" description="Low complexity" evidence="5">
    <location>
        <begin position="569"/>
        <end position="581"/>
    </location>
</feature>
<name>A0A9D4Z4G3_ADICA</name>
<dbReference type="InterPro" id="IPR000048">
    <property type="entry name" value="IQ_motif_EF-hand-BS"/>
</dbReference>
<evidence type="ECO:0000256" key="4">
    <source>
        <dbReference type="ARBA" id="ARBA00045534"/>
    </source>
</evidence>
<protein>
    <submittedName>
        <fullName evidence="6">Uncharacterized protein</fullName>
    </submittedName>
</protein>
<comment type="caution">
    <text evidence="6">The sequence shown here is derived from an EMBL/GenBank/DDBJ whole genome shotgun (WGS) entry which is preliminary data.</text>
</comment>
<feature type="compositionally biased region" description="Pro residues" evidence="5">
    <location>
        <begin position="455"/>
        <end position="465"/>
    </location>
</feature>
<dbReference type="Gene3D" id="1.20.5.190">
    <property type="match status" value="1"/>
</dbReference>
<keyword evidence="2" id="KW-0112">Calmodulin-binding</keyword>
<dbReference type="PANTHER" id="PTHR32295:SF6">
    <property type="entry name" value="PROTEIN IQ-DOMAIN 18"/>
    <property type="match status" value="1"/>
</dbReference>
<dbReference type="Pfam" id="PF00612">
    <property type="entry name" value="IQ"/>
    <property type="match status" value="1"/>
</dbReference>
<evidence type="ECO:0000313" key="6">
    <source>
        <dbReference type="EMBL" id="KAI5060865.1"/>
    </source>
</evidence>
<dbReference type="OrthoDB" id="1931204at2759"/>
<organism evidence="6 7">
    <name type="scientific">Adiantum capillus-veneris</name>
    <name type="common">Maidenhair fern</name>
    <dbReference type="NCBI Taxonomy" id="13818"/>
    <lineage>
        <taxon>Eukaryota</taxon>
        <taxon>Viridiplantae</taxon>
        <taxon>Streptophyta</taxon>
        <taxon>Embryophyta</taxon>
        <taxon>Tracheophyta</taxon>
        <taxon>Polypodiopsida</taxon>
        <taxon>Polypodiidae</taxon>
        <taxon>Polypodiales</taxon>
        <taxon>Pteridineae</taxon>
        <taxon>Pteridaceae</taxon>
        <taxon>Vittarioideae</taxon>
        <taxon>Adiantum</taxon>
    </lineage>
</organism>
<feature type="compositionally biased region" description="Basic and acidic residues" evidence="5">
    <location>
        <begin position="779"/>
        <end position="796"/>
    </location>
</feature>
<feature type="region of interest" description="Disordered" evidence="5">
    <location>
        <begin position="539"/>
        <end position="602"/>
    </location>
</feature>
<evidence type="ECO:0000256" key="5">
    <source>
        <dbReference type="SAM" id="MobiDB-lite"/>
    </source>
</evidence>
<feature type="region of interest" description="Disordered" evidence="5">
    <location>
        <begin position="657"/>
        <end position="693"/>
    </location>
</feature>
<dbReference type="Proteomes" id="UP000886520">
    <property type="component" value="Chromosome 23"/>
</dbReference>
<dbReference type="EMBL" id="JABFUD020000023">
    <property type="protein sequence ID" value="KAI5060865.1"/>
    <property type="molecule type" value="Genomic_DNA"/>
</dbReference>
<keyword evidence="1" id="KW-0934">Plastid</keyword>
<evidence type="ECO:0000313" key="7">
    <source>
        <dbReference type="Proteomes" id="UP000886520"/>
    </source>
</evidence>
<dbReference type="GO" id="GO:0005516">
    <property type="term" value="F:calmodulin binding"/>
    <property type="evidence" value="ECO:0007669"/>
    <property type="project" value="UniProtKB-KW"/>
</dbReference>
<evidence type="ECO:0000256" key="1">
    <source>
        <dbReference type="ARBA" id="ARBA00022528"/>
    </source>
</evidence>
<feature type="compositionally biased region" description="Polar residues" evidence="5">
    <location>
        <begin position="540"/>
        <end position="550"/>
    </location>
</feature>
<proteinExistence type="inferred from homology"/>
<evidence type="ECO:0000256" key="2">
    <source>
        <dbReference type="ARBA" id="ARBA00022860"/>
    </source>
</evidence>
<dbReference type="InterPro" id="IPR027417">
    <property type="entry name" value="P-loop_NTPase"/>
</dbReference>